<keyword evidence="4" id="KW-1133">Transmembrane helix</keyword>
<feature type="transmembrane region" description="Helical" evidence="4">
    <location>
        <begin position="209"/>
        <end position="230"/>
    </location>
</feature>
<dbReference type="Proteomes" id="UP000521017">
    <property type="component" value="Unassembled WGS sequence"/>
</dbReference>
<feature type="domain" description="HTH araC/xylS-type" evidence="5">
    <location>
        <begin position="276"/>
        <end position="380"/>
    </location>
</feature>
<proteinExistence type="predicted"/>
<dbReference type="SUPFAM" id="SSF46689">
    <property type="entry name" value="Homeodomain-like"/>
    <property type="match status" value="1"/>
</dbReference>
<feature type="transmembrane region" description="Helical" evidence="4">
    <location>
        <begin position="71"/>
        <end position="92"/>
    </location>
</feature>
<keyword evidence="4" id="KW-0812">Transmembrane</keyword>
<feature type="transmembrane region" description="Helical" evidence="4">
    <location>
        <begin position="99"/>
        <end position="117"/>
    </location>
</feature>
<keyword evidence="1" id="KW-0805">Transcription regulation</keyword>
<evidence type="ECO:0000256" key="1">
    <source>
        <dbReference type="ARBA" id="ARBA00023015"/>
    </source>
</evidence>
<dbReference type="PANTHER" id="PTHR43280">
    <property type="entry name" value="ARAC-FAMILY TRANSCRIPTIONAL REGULATOR"/>
    <property type="match status" value="1"/>
</dbReference>
<dbReference type="Pfam" id="PF12833">
    <property type="entry name" value="HTH_18"/>
    <property type="match status" value="1"/>
</dbReference>
<keyword evidence="2 6" id="KW-0238">DNA-binding</keyword>
<feature type="transmembrane region" description="Helical" evidence="4">
    <location>
        <begin position="38"/>
        <end position="59"/>
    </location>
</feature>
<dbReference type="RefSeq" id="WP_184626576.1">
    <property type="nucleotide sequence ID" value="NZ_JACHCC010000008.1"/>
</dbReference>
<dbReference type="PROSITE" id="PS01124">
    <property type="entry name" value="HTH_ARAC_FAMILY_2"/>
    <property type="match status" value="1"/>
</dbReference>
<evidence type="ECO:0000313" key="7">
    <source>
        <dbReference type="Proteomes" id="UP000521017"/>
    </source>
</evidence>
<dbReference type="InterPro" id="IPR018060">
    <property type="entry name" value="HTH_AraC"/>
</dbReference>
<dbReference type="PRINTS" id="PR00032">
    <property type="entry name" value="HTHARAC"/>
</dbReference>
<feature type="transmembrane region" description="Helical" evidence="4">
    <location>
        <begin position="137"/>
        <end position="159"/>
    </location>
</feature>
<dbReference type="SMART" id="SM00342">
    <property type="entry name" value="HTH_ARAC"/>
    <property type="match status" value="1"/>
</dbReference>
<dbReference type="GO" id="GO:0003700">
    <property type="term" value="F:DNA-binding transcription factor activity"/>
    <property type="evidence" value="ECO:0007669"/>
    <property type="project" value="InterPro"/>
</dbReference>
<feature type="transmembrane region" description="Helical" evidence="4">
    <location>
        <begin position="6"/>
        <end position="26"/>
    </location>
</feature>
<dbReference type="Gene3D" id="1.10.10.60">
    <property type="entry name" value="Homeodomain-like"/>
    <property type="match status" value="2"/>
</dbReference>
<dbReference type="InterPro" id="IPR018062">
    <property type="entry name" value="HTH_AraC-typ_CS"/>
</dbReference>
<sequence>MNSNNLIGIISLIAVFVSLLLALFLLTVKTKNKLGNVLLASFIILNGIDLSGWFIFIVTQHFPNLEMFRRSTATLINPVFYLYALAICFTDFKLKPIHLLHAIPFVVYNLLLMPGFYLADYNTKILFFENYRESTALVAIMAFAHLQFTFYIIAIFIVLKRYKKIYLENYTDTTTITYKWLFQLTVIITIVHSIVALKDLLVFTEDSTIFNRAQIIVGINAVFILCWFVLKALYNPDLFRGIDSKLKPVETLIAKNASTSLPLKEVHIVKNNEQIQKLRDYMFNYKPYLEPALTVQDLANQMEMPVRDLSIMINHDLGQHFFDFVNEYRIEKAMEILRDPSQKEFTILEILYKTGFNSKSSFNTSFKKHTNLTPTEYRKTNSR</sequence>
<accession>A0A7X0MJG6</accession>
<dbReference type="InterPro" id="IPR009057">
    <property type="entry name" value="Homeodomain-like_sf"/>
</dbReference>
<keyword evidence="3" id="KW-0804">Transcription</keyword>
<dbReference type="PANTHER" id="PTHR43280:SF29">
    <property type="entry name" value="ARAC-FAMILY TRANSCRIPTIONAL REGULATOR"/>
    <property type="match status" value="1"/>
</dbReference>
<dbReference type="PROSITE" id="PS00041">
    <property type="entry name" value="HTH_ARAC_FAMILY_1"/>
    <property type="match status" value="1"/>
</dbReference>
<dbReference type="AlphaFoldDB" id="A0A7X0MJG6"/>
<protein>
    <submittedName>
        <fullName evidence="6">AraC-like DNA-binding protein</fullName>
    </submittedName>
</protein>
<comment type="caution">
    <text evidence="6">The sequence shown here is derived from an EMBL/GenBank/DDBJ whole genome shotgun (WGS) entry which is preliminary data.</text>
</comment>
<feature type="transmembrane region" description="Helical" evidence="4">
    <location>
        <begin position="180"/>
        <end position="197"/>
    </location>
</feature>
<dbReference type="GO" id="GO:0043565">
    <property type="term" value="F:sequence-specific DNA binding"/>
    <property type="evidence" value="ECO:0007669"/>
    <property type="project" value="InterPro"/>
</dbReference>
<name>A0A7X0MJG6_9SPHI</name>
<keyword evidence="4" id="KW-0472">Membrane</keyword>
<dbReference type="InterPro" id="IPR020449">
    <property type="entry name" value="Tscrpt_reg_AraC-type_HTH"/>
</dbReference>
<evidence type="ECO:0000256" key="2">
    <source>
        <dbReference type="ARBA" id="ARBA00023125"/>
    </source>
</evidence>
<evidence type="ECO:0000313" key="6">
    <source>
        <dbReference type="EMBL" id="MBB6501139.1"/>
    </source>
</evidence>
<organism evidence="6 7">
    <name type="scientific">Pedobacter cryoconitis</name>
    <dbReference type="NCBI Taxonomy" id="188932"/>
    <lineage>
        <taxon>Bacteria</taxon>
        <taxon>Pseudomonadati</taxon>
        <taxon>Bacteroidota</taxon>
        <taxon>Sphingobacteriia</taxon>
        <taxon>Sphingobacteriales</taxon>
        <taxon>Sphingobacteriaceae</taxon>
        <taxon>Pedobacter</taxon>
    </lineage>
</organism>
<evidence type="ECO:0000256" key="4">
    <source>
        <dbReference type="SAM" id="Phobius"/>
    </source>
</evidence>
<evidence type="ECO:0000256" key="3">
    <source>
        <dbReference type="ARBA" id="ARBA00023163"/>
    </source>
</evidence>
<reference evidence="6 7" key="1">
    <citation type="submission" date="2020-08" db="EMBL/GenBank/DDBJ databases">
        <title>Genomic Encyclopedia of Type Strains, Phase IV (KMG-V): Genome sequencing to study the core and pangenomes of soil and plant-associated prokaryotes.</title>
        <authorList>
            <person name="Whitman W."/>
        </authorList>
    </citation>
    <scope>NUCLEOTIDE SEQUENCE [LARGE SCALE GENOMIC DNA]</scope>
    <source>
        <strain evidence="6 7">M2T3</strain>
    </source>
</reference>
<evidence type="ECO:0000259" key="5">
    <source>
        <dbReference type="PROSITE" id="PS01124"/>
    </source>
</evidence>
<gene>
    <name evidence="6" type="ORF">HDF25_003302</name>
</gene>
<dbReference type="EMBL" id="JACHCC010000008">
    <property type="protein sequence ID" value="MBB6501139.1"/>
    <property type="molecule type" value="Genomic_DNA"/>
</dbReference>